<gene>
    <name evidence="1" type="ORF">PsorP6_006451</name>
</gene>
<accession>A0ACC0W209</accession>
<dbReference type="Proteomes" id="UP001163321">
    <property type="component" value="Chromosome 4"/>
</dbReference>
<reference evidence="1 2" key="1">
    <citation type="journal article" date="2022" name="bioRxiv">
        <title>The genome of the oomycete Peronosclerospora sorghi, a cosmopolitan pathogen of maize and sorghum, is inflated with dispersed pseudogenes.</title>
        <authorList>
            <person name="Fletcher K."/>
            <person name="Martin F."/>
            <person name="Isakeit T."/>
            <person name="Cavanaugh K."/>
            <person name="Magill C."/>
            <person name="Michelmore R."/>
        </authorList>
    </citation>
    <scope>NUCLEOTIDE SEQUENCE [LARGE SCALE GENOMIC DNA]</scope>
    <source>
        <strain evidence="1">P6</strain>
    </source>
</reference>
<comment type="caution">
    <text evidence="1">The sequence shown here is derived from an EMBL/GenBank/DDBJ whole genome shotgun (WGS) entry which is preliminary data.</text>
</comment>
<protein>
    <submittedName>
        <fullName evidence="1">Uncharacterized protein</fullName>
    </submittedName>
</protein>
<evidence type="ECO:0000313" key="2">
    <source>
        <dbReference type="Proteomes" id="UP001163321"/>
    </source>
</evidence>
<name>A0ACC0W209_9STRA</name>
<dbReference type="EMBL" id="CM047583">
    <property type="protein sequence ID" value="KAI9912794.1"/>
    <property type="molecule type" value="Genomic_DNA"/>
</dbReference>
<evidence type="ECO:0000313" key="1">
    <source>
        <dbReference type="EMBL" id="KAI9912794.1"/>
    </source>
</evidence>
<keyword evidence="2" id="KW-1185">Reference proteome</keyword>
<organism evidence="1 2">
    <name type="scientific">Peronosclerospora sorghi</name>
    <dbReference type="NCBI Taxonomy" id="230839"/>
    <lineage>
        <taxon>Eukaryota</taxon>
        <taxon>Sar</taxon>
        <taxon>Stramenopiles</taxon>
        <taxon>Oomycota</taxon>
        <taxon>Peronosporomycetes</taxon>
        <taxon>Peronosporales</taxon>
        <taxon>Peronosporaceae</taxon>
        <taxon>Peronosclerospora</taxon>
    </lineage>
</organism>
<sequence>METVVTELIALFTFDDNAKSPSLMGIELLLGAEDKRNEDVRAADDGAEDNEGRKEVQQIRSIGGICGSGGDLAAAADELAAKALEAPS</sequence>
<proteinExistence type="predicted"/>